<keyword evidence="8" id="KW-0812">Transmembrane</keyword>
<reference evidence="9 10" key="1">
    <citation type="submission" date="2024-04" db="EMBL/GenBank/DDBJ databases">
        <title>Tritrichomonas musculus Genome.</title>
        <authorList>
            <person name="Alves-Ferreira E."/>
            <person name="Grigg M."/>
            <person name="Lorenzi H."/>
            <person name="Galac M."/>
        </authorList>
    </citation>
    <scope>NUCLEOTIDE SEQUENCE [LARGE SCALE GENOMIC DNA]</scope>
    <source>
        <strain evidence="9 10">EAF2021</strain>
    </source>
</reference>
<evidence type="ECO:0000313" key="9">
    <source>
        <dbReference type="EMBL" id="KAK8876170.1"/>
    </source>
</evidence>
<comment type="subcellular location">
    <subcellularLocation>
        <location evidence="1">Cell envelope</location>
    </subcellularLocation>
    <subcellularLocation>
        <location evidence="2">Cell outer membrane</location>
    </subcellularLocation>
    <subcellularLocation>
        <location evidence="3">Secreted</location>
    </subcellularLocation>
</comment>
<dbReference type="Proteomes" id="UP001470230">
    <property type="component" value="Unassembled WGS sequence"/>
</dbReference>
<keyword evidence="4" id="KW-0964">Secreted</keyword>
<dbReference type="EMBL" id="JAPFFF010000012">
    <property type="protein sequence ID" value="KAK8876170.1"/>
    <property type="molecule type" value="Genomic_DNA"/>
</dbReference>
<name>A0ABR2JDZ5_9EUKA</name>
<organism evidence="9 10">
    <name type="scientific">Tritrichomonas musculus</name>
    <dbReference type="NCBI Taxonomy" id="1915356"/>
    <lineage>
        <taxon>Eukaryota</taxon>
        <taxon>Metamonada</taxon>
        <taxon>Parabasalia</taxon>
        <taxon>Tritrichomonadida</taxon>
        <taxon>Tritrichomonadidae</taxon>
        <taxon>Tritrichomonas</taxon>
    </lineage>
</organism>
<proteinExistence type="predicted"/>
<keyword evidence="8" id="KW-1133">Transmembrane helix</keyword>
<evidence type="ECO:0000313" key="10">
    <source>
        <dbReference type="Proteomes" id="UP001470230"/>
    </source>
</evidence>
<comment type="caution">
    <text evidence="9">The sequence shown here is derived from an EMBL/GenBank/DDBJ whole genome shotgun (WGS) entry which is preliminary data.</text>
</comment>
<keyword evidence="7" id="KW-0998">Cell outer membrane</keyword>
<dbReference type="Pfam" id="PF02415">
    <property type="entry name" value="Chlam_PMP"/>
    <property type="match status" value="1"/>
</dbReference>
<evidence type="ECO:0000256" key="1">
    <source>
        <dbReference type="ARBA" id="ARBA00004196"/>
    </source>
</evidence>
<dbReference type="InterPro" id="IPR003368">
    <property type="entry name" value="POMP_repeat"/>
</dbReference>
<keyword evidence="10" id="KW-1185">Reference proteome</keyword>
<sequence length="344" mass="37240">MAMKQSQQAWWSCCNPTIPSEPTVKELCSTDATGAKRCEIKNNPEVEDERNVVVKVSKTKFNYIQGEKGGAIHLENCGLEMKDSCKFIGCLSTAGPGGAIYIHNPTNVLNPVRIEGHYFEGNQAPLNGGAIYIYSSWTENIAAITKCNFVSNSIQSSDASASGCAIYFKAMKGVVIKCKIGSDFTNDEVGSLVQFEAKKNVLTVSDCSFEIGKNSLSSIFFKGGRRGPSLDVKNCFFVGKLNKGAHHIDGELVEEKTPQMILKSCKFSSGALGAVSKNLLVSVNASGQVFCYSERSKCSLKMIAAVSLTSLVVIVAIIVGVIKKVRSTDQNNQKEDQIDQKMNI</sequence>
<dbReference type="SUPFAM" id="SSF51126">
    <property type="entry name" value="Pectin lyase-like"/>
    <property type="match status" value="1"/>
</dbReference>
<evidence type="ECO:0000256" key="5">
    <source>
        <dbReference type="ARBA" id="ARBA00022729"/>
    </source>
</evidence>
<dbReference type="InterPro" id="IPR011050">
    <property type="entry name" value="Pectin_lyase_fold/virulence"/>
</dbReference>
<evidence type="ECO:0000256" key="7">
    <source>
        <dbReference type="ARBA" id="ARBA00023237"/>
    </source>
</evidence>
<accession>A0ABR2JDZ5</accession>
<evidence type="ECO:0000256" key="2">
    <source>
        <dbReference type="ARBA" id="ARBA00004442"/>
    </source>
</evidence>
<dbReference type="NCBIfam" id="TIGR01376">
    <property type="entry name" value="POMP_repeat"/>
    <property type="match status" value="1"/>
</dbReference>
<keyword evidence="6 8" id="KW-0472">Membrane</keyword>
<evidence type="ECO:0008006" key="11">
    <source>
        <dbReference type="Google" id="ProtNLM"/>
    </source>
</evidence>
<gene>
    <name evidence="9" type="ORF">M9Y10_006359</name>
</gene>
<evidence type="ECO:0000256" key="3">
    <source>
        <dbReference type="ARBA" id="ARBA00004613"/>
    </source>
</evidence>
<evidence type="ECO:0000256" key="8">
    <source>
        <dbReference type="SAM" id="Phobius"/>
    </source>
</evidence>
<keyword evidence="5" id="KW-0732">Signal</keyword>
<feature type="transmembrane region" description="Helical" evidence="8">
    <location>
        <begin position="302"/>
        <end position="322"/>
    </location>
</feature>
<evidence type="ECO:0000256" key="4">
    <source>
        <dbReference type="ARBA" id="ARBA00022525"/>
    </source>
</evidence>
<evidence type="ECO:0000256" key="6">
    <source>
        <dbReference type="ARBA" id="ARBA00023136"/>
    </source>
</evidence>
<protein>
    <recommendedName>
        <fullName evidence="11">Right handed beta helix domain-containing protein</fullName>
    </recommendedName>
</protein>